<evidence type="ECO:0000313" key="4">
    <source>
        <dbReference type="EMBL" id="EYD70341.1"/>
    </source>
</evidence>
<dbReference type="EMBL" id="APGJ01000010">
    <property type="protein sequence ID" value="EYD70341.1"/>
    <property type="molecule type" value="Genomic_DNA"/>
</dbReference>
<sequence>MSVTVWPKFRFPFRNGARLAAREDGAAGVAPLRVLIVAPQPFFVPRGTPIAVRALAEGLVSEGWEVDLLAFDEGDAIAMPGVTLRRSPLLPGLRGVPPGFSLRKVAADAVMLPRLALLLARRRYDLVIAVEEAAYMAMLLGPIFRVPYICDVDSSIPEQIGDKYDLPGWVARVLSAVEARAARGALAAITCCPALERLMRDHAPGLPVQTLEDVTLIDPAAGTAPPRDCRFEGPVLMYIGNLEGYQGVDLLLEGFARAVADGAPGHLVIIGGAEAHVAALRAEADRLGLGARVALLGPRPIEAIGQYLAQATVVASPRVQGRNTPMKVYSYLDSGRPLLATRLPTHTQVLDDEIACLVDPAPDAMGRAIGQLFADDGLRARLATAARRRVQAEYSPEAYRRKLSRFLRRDVVPRLSAGHAHEALGAETRG</sequence>
<dbReference type="InterPro" id="IPR028098">
    <property type="entry name" value="Glyco_trans_4-like_N"/>
</dbReference>
<dbReference type="HOGENOM" id="CLU_009583_2_2_5"/>
<dbReference type="PANTHER" id="PTHR12526:SF510">
    <property type="entry name" value="D-INOSITOL 3-PHOSPHATE GLYCOSYLTRANSFERASE"/>
    <property type="match status" value="1"/>
</dbReference>
<dbReference type="Proteomes" id="UP000025047">
    <property type="component" value="Plasmid pLokhon02"/>
</dbReference>
<evidence type="ECO:0000256" key="1">
    <source>
        <dbReference type="ARBA" id="ARBA00022676"/>
    </source>
</evidence>
<dbReference type="Pfam" id="PF13692">
    <property type="entry name" value="Glyco_trans_1_4"/>
    <property type="match status" value="1"/>
</dbReference>
<dbReference type="eggNOG" id="COG0438">
    <property type="taxonomic scope" value="Bacteria"/>
</dbReference>
<proteinExistence type="predicted"/>
<dbReference type="RefSeq" id="WP_017929736.1">
    <property type="nucleotide sequence ID" value="NZ_CM002676.1"/>
</dbReference>
<dbReference type="GO" id="GO:0016757">
    <property type="term" value="F:glycosyltransferase activity"/>
    <property type="evidence" value="ECO:0007669"/>
    <property type="project" value="UniProtKB-KW"/>
</dbReference>
<comment type="caution">
    <text evidence="4">The sequence shown here is derived from an EMBL/GenBank/DDBJ whole genome shotgun (WGS) entry which is preliminary data.</text>
</comment>
<evidence type="ECO:0000313" key="5">
    <source>
        <dbReference type="Proteomes" id="UP000025047"/>
    </source>
</evidence>
<dbReference type="PATRIC" id="fig|1122180.6.peg.98"/>
<keyword evidence="5" id="KW-1185">Reference proteome</keyword>
<geneLocation type="plasmid" evidence="4 5">
    <name>pLokhon02</name>
</geneLocation>
<dbReference type="Pfam" id="PF13579">
    <property type="entry name" value="Glyco_trans_4_4"/>
    <property type="match status" value="1"/>
</dbReference>
<dbReference type="SUPFAM" id="SSF53756">
    <property type="entry name" value="UDP-Glycosyltransferase/glycogen phosphorylase"/>
    <property type="match status" value="1"/>
</dbReference>
<reference evidence="4 5" key="1">
    <citation type="submission" date="2013-03" db="EMBL/GenBank/DDBJ databases">
        <authorList>
            <person name="Fiebig A."/>
            <person name="Goeker M."/>
            <person name="Klenk H.-P.P."/>
        </authorList>
    </citation>
    <scope>NUCLEOTIDE SEQUENCE [LARGE SCALE GENOMIC DNA]</scope>
    <source>
        <strain evidence="4 5">DSM 17492</strain>
        <plasmid evidence="4 5">pLokhon02</plasmid>
    </source>
</reference>
<feature type="domain" description="Glycosyltransferase subfamily 4-like N-terminal" evidence="3">
    <location>
        <begin position="47"/>
        <end position="202"/>
    </location>
</feature>
<accession>A0A017H7I0</accession>
<gene>
    <name evidence="4" type="ORF">Lokhon_00095</name>
</gene>
<evidence type="ECO:0000256" key="2">
    <source>
        <dbReference type="ARBA" id="ARBA00022679"/>
    </source>
</evidence>
<dbReference type="Gene3D" id="3.40.50.2000">
    <property type="entry name" value="Glycogen Phosphorylase B"/>
    <property type="match status" value="2"/>
</dbReference>
<protein>
    <recommendedName>
        <fullName evidence="3">Glycosyltransferase subfamily 4-like N-terminal domain-containing protein</fullName>
    </recommendedName>
</protein>
<keyword evidence="4" id="KW-0614">Plasmid</keyword>
<keyword evidence="2" id="KW-0808">Transferase</keyword>
<dbReference type="CDD" id="cd03801">
    <property type="entry name" value="GT4_PimA-like"/>
    <property type="match status" value="1"/>
</dbReference>
<name>A0A017H7I0_9RHOB</name>
<organism evidence="4 5">
    <name type="scientific">Limimaricola hongkongensis DSM 17492</name>
    <dbReference type="NCBI Taxonomy" id="1122180"/>
    <lineage>
        <taxon>Bacteria</taxon>
        <taxon>Pseudomonadati</taxon>
        <taxon>Pseudomonadota</taxon>
        <taxon>Alphaproteobacteria</taxon>
        <taxon>Rhodobacterales</taxon>
        <taxon>Paracoccaceae</taxon>
        <taxon>Limimaricola</taxon>
    </lineage>
</organism>
<dbReference type="PANTHER" id="PTHR12526">
    <property type="entry name" value="GLYCOSYLTRANSFERASE"/>
    <property type="match status" value="1"/>
</dbReference>
<evidence type="ECO:0000259" key="3">
    <source>
        <dbReference type="Pfam" id="PF13579"/>
    </source>
</evidence>
<keyword evidence="1" id="KW-0328">Glycosyltransferase</keyword>
<dbReference type="AlphaFoldDB" id="A0A017H7I0"/>